<dbReference type="InterPro" id="IPR001810">
    <property type="entry name" value="F-box_dom"/>
</dbReference>
<evidence type="ECO:0000256" key="4">
    <source>
        <dbReference type="SAM" id="MobiDB-lite"/>
    </source>
</evidence>
<dbReference type="PANTHER" id="PTHR24126">
    <property type="entry name" value="ANKYRIN REPEAT, PH AND SEC7 DOMAIN CONTAINING PROTEIN SECG-RELATED"/>
    <property type="match status" value="1"/>
</dbReference>
<feature type="compositionally biased region" description="Basic and acidic residues" evidence="4">
    <location>
        <begin position="506"/>
        <end position="525"/>
    </location>
</feature>
<name>A0ABR3V3G3_HUMIN</name>
<dbReference type="PROSITE" id="PS50088">
    <property type="entry name" value="ANK_REPEAT"/>
    <property type="match status" value="1"/>
</dbReference>
<comment type="caution">
    <text evidence="6">The sequence shown here is derived from an EMBL/GenBank/DDBJ whole genome shotgun (WGS) entry which is preliminary data.</text>
</comment>
<dbReference type="SUPFAM" id="SSF48403">
    <property type="entry name" value="Ankyrin repeat"/>
    <property type="match status" value="1"/>
</dbReference>
<dbReference type="InterPro" id="IPR036770">
    <property type="entry name" value="Ankyrin_rpt-contain_sf"/>
</dbReference>
<evidence type="ECO:0000313" key="6">
    <source>
        <dbReference type="EMBL" id="KAL1836132.1"/>
    </source>
</evidence>
<dbReference type="Proteomes" id="UP001583172">
    <property type="component" value="Unassembled WGS sequence"/>
</dbReference>
<evidence type="ECO:0000256" key="3">
    <source>
        <dbReference type="PROSITE-ProRule" id="PRU00023"/>
    </source>
</evidence>
<proteinExistence type="predicted"/>
<dbReference type="InterPro" id="IPR036047">
    <property type="entry name" value="F-box-like_dom_sf"/>
</dbReference>
<keyword evidence="7" id="KW-1185">Reference proteome</keyword>
<dbReference type="InterPro" id="IPR002110">
    <property type="entry name" value="Ankyrin_rpt"/>
</dbReference>
<evidence type="ECO:0000313" key="7">
    <source>
        <dbReference type="Proteomes" id="UP001583172"/>
    </source>
</evidence>
<keyword evidence="2 3" id="KW-0040">ANK repeat</keyword>
<organism evidence="6 7">
    <name type="scientific">Humicola insolens</name>
    <name type="common">Soft-rot fungus</name>
    <dbReference type="NCBI Taxonomy" id="85995"/>
    <lineage>
        <taxon>Eukaryota</taxon>
        <taxon>Fungi</taxon>
        <taxon>Dikarya</taxon>
        <taxon>Ascomycota</taxon>
        <taxon>Pezizomycotina</taxon>
        <taxon>Sordariomycetes</taxon>
        <taxon>Sordariomycetidae</taxon>
        <taxon>Sordariales</taxon>
        <taxon>Chaetomiaceae</taxon>
        <taxon>Mycothermus</taxon>
    </lineage>
</organism>
<dbReference type="Gene3D" id="1.25.40.20">
    <property type="entry name" value="Ankyrin repeat-containing domain"/>
    <property type="match status" value="3"/>
</dbReference>
<protein>
    <recommendedName>
        <fullName evidence="5">F-box domain-containing protein</fullName>
    </recommendedName>
</protein>
<feature type="domain" description="F-box" evidence="5">
    <location>
        <begin position="24"/>
        <end position="65"/>
    </location>
</feature>
<gene>
    <name evidence="6" type="ORF">VTJ49DRAFT_5543</name>
</gene>
<dbReference type="EMBL" id="JAZGSY010000460">
    <property type="protein sequence ID" value="KAL1836132.1"/>
    <property type="molecule type" value="Genomic_DNA"/>
</dbReference>
<evidence type="ECO:0000256" key="2">
    <source>
        <dbReference type="ARBA" id="ARBA00023043"/>
    </source>
</evidence>
<feature type="compositionally biased region" description="Polar residues" evidence="4">
    <location>
        <begin position="144"/>
        <end position="159"/>
    </location>
</feature>
<dbReference type="Pfam" id="PF12937">
    <property type="entry name" value="F-box-like"/>
    <property type="match status" value="1"/>
</dbReference>
<dbReference type="SUPFAM" id="SSF81383">
    <property type="entry name" value="F-box domain"/>
    <property type="match status" value="1"/>
</dbReference>
<feature type="repeat" description="ANK" evidence="3">
    <location>
        <begin position="169"/>
        <end position="201"/>
    </location>
</feature>
<reference evidence="6 7" key="1">
    <citation type="journal article" date="2024" name="Commun. Biol.">
        <title>Comparative genomic analysis of thermophilic fungi reveals convergent evolutionary adaptations and gene losses.</title>
        <authorList>
            <person name="Steindorff A.S."/>
            <person name="Aguilar-Pontes M.V."/>
            <person name="Robinson A.J."/>
            <person name="Andreopoulos B."/>
            <person name="LaButti K."/>
            <person name="Kuo A."/>
            <person name="Mondo S."/>
            <person name="Riley R."/>
            <person name="Otillar R."/>
            <person name="Haridas S."/>
            <person name="Lipzen A."/>
            <person name="Grimwood J."/>
            <person name="Schmutz J."/>
            <person name="Clum A."/>
            <person name="Reid I.D."/>
            <person name="Moisan M.C."/>
            <person name="Butler G."/>
            <person name="Nguyen T.T.M."/>
            <person name="Dewar K."/>
            <person name="Conant G."/>
            <person name="Drula E."/>
            <person name="Henrissat B."/>
            <person name="Hansel C."/>
            <person name="Singer S."/>
            <person name="Hutchinson M.I."/>
            <person name="de Vries R.P."/>
            <person name="Natvig D.O."/>
            <person name="Powell A.J."/>
            <person name="Tsang A."/>
            <person name="Grigoriev I.V."/>
        </authorList>
    </citation>
    <scope>NUCLEOTIDE SEQUENCE [LARGE SCALE GENOMIC DNA]</scope>
    <source>
        <strain evidence="6 7">CBS 620.91</strain>
    </source>
</reference>
<feature type="region of interest" description="Disordered" evidence="4">
    <location>
        <begin position="136"/>
        <end position="164"/>
    </location>
</feature>
<keyword evidence="1" id="KW-0677">Repeat</keyword>
<accession>A0ABR3V3G3</accession>
<evidence type="ECO:0000256" key="1">
    <source>
        <dbReference type="ARBA" id="ARBA00022737"/>
    </source>
</evidence>
<dbReference type="PROSITE" id="PS50297">
    <property type="entry name" value="ANK_REP_REGION"/>
    <property type="match status" value="1"/>
</dbReference>
<dbReference type="SMART" id="SM00248">
    <property type="entry name" value="ANK"/>
    <property type="match status" value="8"/>
</dbReference>
<feature type="region of interest" description="Disordered" evidence="4">
    <location>
        <begin position="499"/>
        <end position="525"/>
    </location>
</feature>
<evidence type="ECO:0000259" key="5">
    <source>
        <dbReference type="Pfam" id="PF12937"/>
    </source>
</evidence>
<sequence length="525" mass="56929">MTRPPSPSQPTPTPTSAPSSHLLHALPTELLLFVINNLTRVQDVASLARTSRRLYSMCNPYLYRRAAETNDARPLAWAANRGLVSTLKLALAAGLDPNYEFVEDISYQEWTAVATAAREAAAAGREKQPWGMWEFNNRPEPFQDATSSKARPPQQTSAPVSVPPPVGKRRFYAIHLAARSGHLDVLDLLLRHNAAVDVRSIRFCACTPQRGLLNHLEYPEDDEAQYEEEDLTAQATPPGPGPAPGWWTPLHVAICHGQTDAARLLLGKGKATPLLETHADGVVATQSVDSPRLICYGASALHHAAAFGLTDLVTHLLDSKIITDVDIRDNHSLTPFYHAYACRRWDTTVPLLLARGADINHAATMYIPYTAITALGEACRLGDFSVADRLISLGADVRKGCLTYTKPGCLTPLHLCCMRSAVAPPNTTTTPNLPPQPNNPYLKNGEADTPARGEARMRTISKLIAHGAPLDARDCFGSTPLMAAVQARNSWAIEALRRHGAGPEDADPKDMEAARARLGEGEGST</sequence>
<dbReference type="Pfam" id="PF00023">
    <property type="entry name" value="Ank"/>
    <property type="match status" value="3"/>
</dbReference>